<feature type="region of interest" description="Disordered" evidence="1">
    <location>
        <begin position="75"/>
        <end position="100"/>
    </location>
</feature>
<name>A0A1X6NJG5_PORUM</name>
<sequence length="475" mass="47224">MTLIHVDAAGAGGSSFAACARAATGANASVSTAHFAIDEDGREQTTLGVRARPGDAGAEERQLIAATVARIEQTLGGGGGGGSGRGATADGAPARRAADGSPPAWVVLGRHSGGATLDVTALKVVAPERRGLAESLRDAVGRLVGSWAGADVLFLKITTAKAAHLFFCVVADKGNGPPPAGGGSAPTLVDAVMAAVDAVLVGGPRVKAAGAKTLAALLGAAPASPADPRITLHEEAAGASTICSVTGPHRYGLLVDTLDAVEAEGLAVCSATVQLLETREEGAHQFAGARGRSCRVKHMCFEVTSAADGGRVIGTPTEARLRGRLHKVITETGISGESAHYAVVETSDGAAALRSVGNGGGGDASVCLASRLIRSLAAANVRLTVTPRTTGGGCGGARSELVLLATSNAELLSVADTLAYTASAFFAVTGMGGALDHPAAPPSRLPPFPVATRRALPAFAGDSGARSKLLPACPE</sequence>
<dbReference type="EMBL" id="KV920118">
    <property type="protein sequence ID" value="OSX68758.1"/>
    <property type="molecule type" value="Genomic_DNA"/>
</dbReference>
<reference evidence="2 3" key="1">
    <citation type="submission" date="2017-03" db="EMBL/GenBank/DDBJ databases">
        <title>WGS assembly of Porphyra umbilicalis.</title>
        <authorList>
            <person name="Brawley S.H."/>
            <person name="Blouin N.A."/>
            <person name="Ficko-Blean E."/>
            <person name="Wheeler G.L."/>
            <person name="Lohr M."/>
            <person name="Goodson H.V."/>
            <person name="Jenkins J.W."/>
            <person name="Blaby-Haas C.E."/>
            <person name="Helliwell K.E."/>
            <person name="Chan C."/>
            <person name="Marriage T."/>
            <person name="Bhattacharya D."/>
            <person name="Klein A.S."/>
            <person name="Badis Y."/>
            <person name="Brodie J."/>
            <person name="Cao Y."/>
            <person name="Collen J."/>
            <person name="Dittami S.M."/>
            <person name="Gachon C.M."/>
            <person name="Green B.R."/>
            <person name="Karpowicz S."/>
            <person name="Kim J.W."/>
            <person name="Kudahl U."/>
            <person name="Lin S."/>
            <person name="Michel G."/>
            <person name="Mittag M."/>
            <person name="Olson B.J."/>
            <person name="Pangilinan J."/>
            <person name="Peng Y."/>
            <person name="Qiu H."/>
            <person name="Shu S."/>
            <person name="Singer J.T."/>
            <person name="Smith A.G."/>
            <person name="Sprecher B.N."/>
            <person name="Wagner V."/>
            <person name="Wang W."/>
            <person name="Wang Z.-Y."/>
            <person name="Yan J."/>
            <person name="Yarish C."/>
            <person name="Zoeuner-Riek S."/>
            <person name="Zhuang Y."/>
            <person name="Zou Y."/>
            <person name="Lindquist E.A."/>
            <person name="Grimwood J."/>
            <person name="Barry K."/>
            <person name="Rokhsar D.S."/>
            <person name="Schmutz J."/>
            <person name="Stiller J.W."/>
            <person name="Grossman A.R."/>
            <person name="Prochnik S.E."/>
        </authorList>
    </citation>
    <scope>NUCLEOTIDE SEQUENCE [LARGE SCALE GENOMIC DNA]</scope>
    <source>
        <strain evidence="2">4086291</strain>
    </source>
</reference>
<gene>
    <name evidence="2" type="ORF">BU14_2285s0001</name>
</gene>
<feature type="compositionally biased region" description="Low complexity" evidence="1">
    <location>
        <begin position="86"/>
        <end position="100"/>
    </location>
</feature>
<dbReference type="AlphaFoldDB" id="A0A1X6NJG5"/>
<evidence type="ECO:0008006" key="4">
    <source>
        <dbReference type="Google" id="ProtNLM"/>
    </source>
</evidence>
<proteinExistence type="predicted"/>
<feature type="compositionally biased region" description="Gly residues" evidence="1">
    <location>
        <begin position="75"/>
        <end position="85"/>
    </location>
</feature>
<protein>
    <recommendedName>
        <fullName evidence="4">ACT domain-containing protein</fullName>
    </recommendedName>
</protein>
<dbReference type="Proteomes" id="UP000218209">
    <property type="component" value="Unassembled WGS sequence"/>
</dbReference>
<evidence type="ECO:0000256" key="1">
    <source>
        <dbReference type="SAM" id="MobiDB-lite"/>
    </source>
</evidence>
<keyword evidence="3" id="KW-1185">Reference proteome</keyword>
<accession>A0A1X6NJG5</accession>
<evidence type="ECO:0000313" key="3">
    <source>
        <dbReference type="Proteomes" id="UP000218209"/>
    </source>
</evidence>
<evidence type="ECO:0000313" key="2">
    <source>
        <dbReference type="EMBL" id="OSX68758.1"/>
    </source>
</evidence>
<organism evidence="2 3">
    <name type="scientific">Porphyra umbilicalis</name>
    <name type="common">Purple laver</name>
    <name type="synonym">Red alga</name>
    <dbReference type="NCBI Taxonomy" id="2786"/>
    <lineage>
        <taxon>Eukaryota</taxon>
        <taxon>Rhodophyta</taxon>
        <taxon>Bangiophyceae</taxon>
        <taxon>Bangiales</taxon>
        <taxon>Bangiaceae</taxon>
        <taxon>Porphyra</taxon>
    </lineage>
</organism>